<dbReference type="PANTHER" id="PTHR12151">
    <property type="entry name" value="ELECTRON TRANSPORT PROTIN SCO1/SENC FAMILY MEMBER"/>
    <property type="match status" value="1"/>
</dbReference>
<evidence type="ECO:0000313" key="7">
    <source>
        <dbReference type="Proteomes" id="UP001218638"/>
    </source>
</evidence>
<dbReference type="SUPFAM" id="SSF52833">
    <property type="entry name" value="Thioredoxin-like"/>
    <property type="match status" value="1"/>
</dbReference>
<dbReference type="InterPro" id="IPR013766">
    <property type="entry name" value="Thioredoxin_domain"/>
</dbReference>
<dbReference type="Pfam" id="PF11604">
    <property type="entry name" value="CusF_Ec"/>
    <property type="match status" value="1"/>
</dbReference>
<dbReference type="KEGG" id="slom:PXH66_12145"/>
<feature type="binding site" evidence="3">
    <location>
        <position position="254"/>
    </location>
    <ligand>
        <name>Cu cation</name>
        <dbReference type="ChEBI" id="CHEBI:23378"/>
    </ligand>
</feature>
<dbReference type="InterPro" id="IPR021647">
    <property type="entry name" value="CusF_Ec"/>
</dbReference>
<proteinExistence type="inferred from homology"/>
<evidence type="ECO:0000313" key="6">
    <source>
        <dbReference type="EMBL" id="WED63083.1"/>
    </source>
</evidence>
<feature type="binding site" evidence="3">
    <location>
        <position position="170"/>
    </location>
    <ligand>
        <name>Cu cation</name>
        <dbReference type="ChEBI" id="CHEBI:23378"/>
    </ligand>
</feature>
<keyword evidence="4" id="KW-1015">Disulfide bond</keyword>
<feature type="binding site" evidence="3">
    <location>
        <position position="164"/>
    </location>
    <ligand>
        <name>Cu cation</name>
        <dbReference type="ChEBI" id="CHEBI:23378"/>
    </ligand>
</feature>
<dbReference type="GO" id="GO:0046872">
    <property type="term" value="F:metal ion binding"/>
    <property type="evidence" value="ECO:0007669"/>
    <property type="project" value="UniProtKB-KW"/>
</dbReference>
<dbReference type="CDD" id="cd02968">
    <property type="entry name" value="SCO"/>
    <property type="match status" value="1"/>
</dbReference>
<sequence length="287" mass="31238">MTALLAVALTVGCRPATKEDAKLEVPGRPVTGQIIKVDAERGTLLVDHDEIPDYMPAMVMEFHAGPGDLANAVAGERIRARLIEDTDGTFRLAHIWKVDALAASQVTAAAAALREDTTIRGRNAYRSVGENLPDFALYDQTGAVVDVSRFRGKKVLLNFIYTRCPIATMCPAATINMMAVQSAVAEAGKSDRLELISITFDPEFDTPGVLRDYAEVRGIDTTNFSFLTGPESAIKDLLRQLGVLAEVEGPLISHTLATLLIDEKGRIIDRADGSQWDVTQFVRKIVR</sequence>
<gene>
    <name evidence="6" type="ORF">PXH66_12145</name>
</gene>
<dbReference type="InterPro" id="IPR003782">
    <property type="entry name" value="SCO1/SenC"/>
</dbReference>
<dbReference type="PANTHER" id="PTHR12151:SF25">
    <property type="entry name" value="LINALOOL DEHYDRATASE_ISOMERASE DOMAIN-CONTAINING PROTEIN"/>
    <property type="match status" value="1"/>
</dbReference>
<evidence type="ECO:0000256" key="4">
    <source>
        <dbReference type="PIRSR" id="PIRSR603782-2"/>
    </source>
</evidence>
<dbReference type="Proteomes" id="UP001218638">
    <property type="component" value="Chromosome"/>
</dbReference>
<dbReference type="InterPro" id="IPR042230">
    <property type="entry name" value="CusF_sf"/>
</dbReference>
<keyword evidence="2 3" id="KW-0186">Copper</keyword>
<protein>
    <submittedName>
        <fullName evidence="6">SCO family protein</fullName>
    </submittedName>
</protein>
<feature type="disulfide bond" description="Redox-active" evidence="4">
    <location>
        <begin position="164"/>
        <end position="170"/>
    </location>
</feature>
<comment type="similarity">
    <text evidence="1">Belongs to the SCO1/2 family.</text>
</comment>
<dbReference type="Gene3D" id="3.40.30.10">
    <property type="entry name" value="Glutaredoxin"/>
    <property type="match status" value="1"/>
</dbReference>
<dbReference type="EMBL" id="CP119075">
    <property type="protein sequence ID" value="WED63083.1"/>
    <property type="molecule type" value="Genomic_DNA"/>
</dbReference>
<keyword evidence="7" id="KW-1185">Reference proteome</keyword>
<keyword evidence="3" id="KW-0479">Metal-binding</keyword>
<evidence type="ECO:0000259" key="5">
    <source>
        <dbReference type="PROSITE" id="PS51352"/>
    </source>
</evidence>
<evidence type="ECO:0000256" key="2">
    <source>
        <dbReference type="ARBA" id="ARBA00023008"/>
    </source>
</evidence>
<reference evidence="6" key="1">
    <citation type="submission" date="2023-03" db="EMBL/GenBank/DDBJ databases">
        <title>Lomoglobus Profundus gen. nov., sp. nov., a novel member of the phylum Verrucomicrobia, isolated from deep-marine sediment of South China Sea.</title>
        <authorList>
            <person name="Ahmad T."/>
            <person name="Ishaq S.E."/>
            <person name="Wang F."/>
        </authorList>
    </citation>
    <scope>NUCLEOTIDE SEQUENCE</scope>
    <source>
        <strain evidence="6">LMO-M01</strain>
    </source>
</reference>
<accession>A0AAE9ZV75</accession>
<organism evidence="6 7">
    <name type="scientific">Synoicihabitans lomoniglobus</name>
    <dbReference type="NCBI Taxonomy" id="2909285"/>
    <lineage>
        <taxon>Bacteria</taxon>
        <taxon>Pseudomonadati</taxon>
        <taxon>Verrucomicrobiota</taxon>
        <taxon>Opitutia</taxon>
        <taxon>Opitutales</taxon>
        <taxon>Opitutaceae</taxon>
        <taxon>Synoicihabitans</taxon>
    </lineage>
</organism>
<dbReference type="Gene3D" id="2.40.50.320">
    <property type="entry name" value="Copper binding periplasmic protein CusF"/>
    <property type="match status" value="1"/>
</dbReference>
<dbReference type="AlphaFoldDB" id="A0AAE9ZV75"/>
<dbReference type="Pfam" id="PF02630">
    <property type="entry name" value="SCO1-SenC"/>
    <property type="match status" value="1"/>
</dbReference>
<dbReference type="PROSITE" id="PS51352">
    <property type="entry name" value="THIOREDOXIN_2"/>
    <property type="match status" value="1"/>
</dbReference>
<evidence type="ECO:0000256" key="3">
    <source>
        <dbReference type="PIRSR" id="PIRSR603782-1"/>
    </source>
</evidence>
<dbReference type="RefSeq" id="WP_330932013.1">
    <property type="nucleotide sequence ID" value="NZ_CP119075.1"/>
</dbReference>
<feature type="domain" description="Thioredoxin" evidence="5">
    <location>
        <begin position="126"/>
        <end position="287"/>
    </location>
</feature>
<dbReference type="InterPro" id="IPR036249">
    <property type="entry name" value="Thioredoxin-like_sf"/>
</dbReference>
<evidence type="ECO:0000256" key="1">
    <source>
        <dbReference type="ARBA" id="ARBA00010996"/>
    </source>
</evidence>
<name>A0AAE9ZV75_9BACT</name>